<reference evidence="1 2" key="1">
    <citation type="submission" date="2020-02" db="EMBL/GenBank/DDBJ databases">
        <authorList>
            <person name="Ma Q."/>
            <person name="Huang Y."/>
            <person name="Song X."/>
            <person name="Pei D."/>
        </authorList>
    </citation>
    <scope>NUCLEOTIDE SEQUENCE [LARGE SCALE GENOMIC DNA]</scope>
    <source>
        <strain evidence="1">Sxm20200214</strain>
        <tissue evidence="1">Leaf</tissue>
    </source>
</reference>
<evidence type="ECO:0000313" key="2">
    <source>
        <dbReference type="Proteomes" id="UP000886595"/>
    </source>
</evidence>
<protein>
    <submittedName>
        <fullName evidence="1">Uncharacterized protein</fullName>
    </submittedName>
</protein>
<proteinExistence type="predicted"/>
<name>A0A8X7NWV6_BRACI</name>
<evidence type="ECO:0000313" key="1">
    <source>
        <dbReference type="EMBL" id="KAG2240335.1"/>
    </source>
</evidence>
<dbReference type="EMBL" id="JAAMPC010001582">
    <property type="protein sequence ID" value="KAG2240335.1"/>
    <property type="molecule type" value="Genomic_DNA"/>
</dbReference>
<accession>A0A8X7NWV6</accession>
<sequence>MEVSLCLAELDLTQQPPTQMARDLNGHFKDIAISIRLNDLTKLEDLTETTAMIRAEKFRVRNYEQIIALANTNMDQPGICSVPFPQCDLGTHFYFDNECLATETGSQDASTSTSIKYGGVKKNETVTLTELNTYILNSPSQVRPLRL</sequence>
<comment type="caution">
    <text evidence="1">The sequence shown here is derived from an EMBL/GenBank/DDBJ whole genome shotgun (WGS) entry which is preliminary data.</text>
</comment>
<keyword evidence="2" id="KW-1185">Reference proteome</keyword>
<dbReference type="Proteomes" id="UP000886595">
    <property type="component" value="Unassembled WGS sequence"/>
</dbReference>
<dbReference type="AlphaFoldDB" id="A0A8X7NWV6"/>
<organism evidence="1 2">
    <name type="scientific">Brassica carinata</name>
    <name type="common">Ethiopian mustard</name>
    <name type="synonym">Abyssinian cabbage</name>
    <dbReference type="NCBI Taxonomy" id="52824"/>
    <lineage>
        <taxon>Eukaryota</taxon>
        <taxon>Viridiplantae</taxon>
        <taxon>Streptophyta</taxon>
        <taxon>Embryophyta</taxon>
        <taxon>Tracheophyta</taxon>
        <taxon>Spermatophyta</taxon>
        <taxon>Magnoliopsida</taxon>
        <taxon>eudicotyledons</taxon>
        <taxon>Gunneridae</taxon>
        <taxon>Pentapetalae</taxon>
        <taxon>rosids</taxon>
        <taxon>malvids</taxon>
        <taxon>Brassicales</taxon>
        <taxon>Brassicaceae</taxon>
        <taxon>Brassiceae</taxon>
        <taxon>Brassica</taxon>
    </lineage>
</organism>
<gene>
    <name evidence="1" type="ORF">Bca52824_090825</name>
</gene>